<keyword evidence="1" id="KW-0812">Transmembrane</keyword>
<comment type="caution">
    <text evidence="2">The sequence shown here is derived from an EMBL/GenBank/DDBJ whole genome shotgun (WGS) entry which is preliminary data.</text>
</comment>
<evidence type="ECO:0000313" key="3">
    <source>
        <dbReference type="Proteomes" id="UP000252132"/>
    </source>
</evidence>
<dbReference type="EMBL" id="QOQF01000007">
    <property type="protein sequence ID" value="RCL77539.1"/>
    <property type="molecule type" value="Genomic_DNA"/>
</dbReference>
<protein>
    <submittedName>
        <fullName evidence="2">Uncharacterized protein</fullName>
    </submittedName>
</protein>
<organism evidence="2 3">
    <name type="scientific">PS1 clade bacterium</name>
    <dbReference type="NCBI Taxonomy" id="2175152"/>
    <lineage>
        <taxon>Bacteria</taxon>
        <taxon>Pseudomonadati</taxon>
        <taxon>Pseudomonadota</taxon>
        <taxon>Alphaproteobacteria</taxon>
        <taxon>PS1 clade</taxon>
    </lineage>
</organism>
<reference evidence="2 3" key="1">
    <citation type="journal article" date="2018" name="Microbiome">
        <title>Fine metagenomic profile of the Mediterranean stratified and mixed water columns revealed by assembly and recruitment.</title>
        <authorList>
            <person name="Haro-Moreno J.M."/>
            <person name="Lopez-Perez M."/>
            <person name="De La Torre J.R."/>
            <person name="Picazo A."/>
            <person name="Camacho A."/>
            <person name="Rodriguez-Valera F."/>
        </authorList>
    </citation>
    <scope>NUCLEOTIDE SEQUENCE [LARGE SCALE GENOMIC DNA]</scope>
    <source>
        <strain evidence="2">MED-G55</strain>
    </source>
</reference>
<evidence type="ECO:0000313" key="2">
    <source>
        <dbReference type="EMBL" id="RCL77539.1"/>
    </source>
</evidence>
<keyword evidence="1" id="KW-0472">Membrane</keyword>
<feature type="transmembrane region" description="Helical" evidence="1">
    <location>
        <begin position="15"/>
        <end position="39"/>
    </location>
</feature>
<proteinExistence type="predicted"/>
<evidence type="ECO:0000256" key="1">
    <source>
        <dbReference type="SAM" id="Phobius"/>
    </source>
</evidence>
<dbReference type="Proteomes" id="UP000252132">
    <property type="component" value="Unassembled WGS sequence"/>
</dbReference>
<accession>A0A368E0C1</accession>
<name>A0A368E0C1_9PROT</name>
<gene>
    <name evidence="2" type="ORF">DBW69_02935</name>
</gene>
<sequence>MNATLIQISKRKRNIFILVFLCSLAANFFVLGAGISFFMQGQPSGETEKTKSVERLEKRFLKRINTDDRPAVREVFKQNREQSLKLLKTYFKERENVIAYIQGDVIEENDLQIMSESLLRQERALSSHLNAVLQQLVLVSGPESRESIADMLSLRDGHHRAGRSWLAPKDRMPKQLKNRYE</sequence>
<dbReference type="AlphaFoldDB" id="A0A368E0C1"/>
<keyword evidence="1" id="KW-1133">Transmembrane helix</keyword>